<accession>S2ENI5</accession>
<sequence>MFDDVYMIIIKLVGGAKKSFSTNELKIDKSDISIQQLLDLLLELKPSNTPDLDVENILIAVNGADSSAMEGKMTLIKNNDVVSIIPVIHGGSSKRLLFNMSHKLIQVIEIQGQNQIDIIFLDTLRKKFPKIKLQAVSANFILNNYHLKKIIGLSLYSDKNNLLLSNKLEMDILMRFAISQQISTAINSAGIKPKQNFILIAIGNRKALDLLYTELSKISVDMFSKDNSSFLKKHFKINDKQLSIVLSKTPLEDILIEKATVLL</sequence>
<comment type="similarity">
    <text evidence="1">Belongs to the CGI121/TPRKB family.</text>
</comment>
<dbReference type="InterPro" id="IPR012675">
    <property type="entry name" value="Beta-grasp_dom_sf"/>
</dbReference>
<gene>
    <name evidence="2" type="ORF">BG20_I1211</name>
</gene>
<proteinExistence type="inferred from homology"/>
<dbReference type="Gene3D" id="3.30.2380.10">
    <property type="entry name" value="CGI121/TPRKB"/>
    <property type="match status" value="1"/>
</dbReference>
<dbReference type="SUPFAM" id="SSF143870">
    <property type="entry name" value="PF0523-like"/>
    <property type="match status" value="1"/>
</dbReference>
<dbReference type="EMBL" id="AHJG01000113">
    <property type="protein sequence ID" value="EPA06032.1"/>
    <property type="molecule type" value="Genomic_DNA"/>
</dbReference>
<keyword evidence="3" id="KW-1185">Reference proteome</keyword>
<organism evidence="2 3">
    <name type="scientific">Candidatus Nitrosarchaeum limnium BG20</name>
    <dbReference type="NCBI Taxonomy" id="859192"/>
    <lineage>
        <taxon>Archaea</taxon>
        <taxon>Nitrososphaerota</taxon>
        <taxon>Nitrososphaeria</taxon>
        <taxon>Nitrosopumilales</taxon>
        <taxon>Nitrosopumilaceae</taxon>
        <taxon>Nitrosarchaeum</taxon>
    </lineage>
</organism>
<dbReference type="InterPro" id="IPR016155">
    <property type="entry name" value="Mopterin_synth/thiamin_S_b"/>
</dbReference>
<reference evidence="2 3" key="1">
    <citation type="journal article" date="2012" name="J. Bacteriol.">
        <title>Genome Sequence of "Candidatus Nitrosoarchaeum limnia" BG20, a Low-Salinity Ammonia-Oxidizing Archaeon from the San Francisco Bay Estuary.</title>
        <authorList>
            <person name="Mosier A.C."/>
            <person name="Allen E.E."/>
            <person name="Kim M."/>
            <person name="Ferriera S."/>
            <person name="Francis C.A."/>
        </authorList>
    </citation>
    <scope>NUCLEOTIDE SEQUENCE [LARGE SCALE GENOMIC DNA]</scope>
    <source>
        <strain evidence="2 3">BG20</strain>
    </source>
</reference>
<dbReference type="Pfam" id="PF02597">
    <property type="entry name" value="ThiS"/>
    <property type="match status" value="1"/>
</dbReference>
<dbReference type="Gene3D" id="3.10.20.30">
    <property type="match status" value="1"/>
</dbReference>
<dbReference type="PATRIC" id="fig|859192.6.peg.793"/>
<name>S2ENI5_9ARCH</name>
<dbReference type="SUPFAM" id="SSF54285">
    <property type="entry name" value="MoaD/ThiS"/>
    <property type="match status" value="1"/>
</dbReference>
<evidence type="ECO:0000313" key="2">
    <source>
        <dbReference type="EMBL" id="EPA06032.1"/>
    </source>
</evidence>
<dbReference type="NCBIfam" id="NF011465">
    <property type="entry name" value="PRK14886.1-1"/>
    <property type="match status" value="1"/>
</dbReference>
<dbReference type="Pfam" id="PF08617">
    <property type="entry name" value="CGI-121"/>
    <property type="match status" value="1"/>
</dbReference>
<dbReference type="InterPro" id="IPR003749">
    <property type="entry name" value="ThiS/MoaD-like"/>
</dbReference>
<dbReference type="AlphaFoldDB" id="S2ENI5"/>
<evidence type="ECO:0000313" key="3">
    <source>
        <dbReference type="Proteomes" id="UP000014065"/>
    </source>
</evidence>
<comment type="caution">
    <text evidence="2">The sequence shown here is derived from an EMBL/GenBank/DDBJ whole genome shotgun (WGS) entry which is preliminary data.</text>
</comment>
<protein>
    <submittedName>
        <fullName evidence="2">ThiS family protein</fullName>
    </submittedName>
</protein>
<evidence type="ECO:0000256" key="1">
    <source>
        <dbReference type="ARBA" id="ARBA00005546"/>
    </source>
</evidence>
<dbReference type="InterPro" id="IPR013926">
    <property type="entry name" value="CGI121/TPRKB"/>
</dbReference>
<dbReference type="Proteomes" id="UP000014065">
    <property type="component" value="Unassembled WGS sequence"/>
</dbReference>
<dbReference type="InterPro" id="IPR036504">
    <property type="entry name" value="CGI121/TPRKB_sf"/>
</dbReference>